<protein>
    <submittedName>
        <fullName evidence="2">MFS transporter</fullName>
    </submittedName>
</protein>
<evidence type="ECO:0000313" key="3">
    <source>
        <dbReference type="Proteomes" id="UP000635828"/>
    </source>
</evidence>
<dbReference type="RefSeq" id="WP_024729041.1">
    <property type="nucleotide sequence ID" value="NZ_JACOOS010000024.1"/>
</dbReference>
<feature type="transmembrane region" description="Helical" evidence="1">
    <location>
        <begin position="67"/>
        <end position="85"/>
    </location>
</feature>
<dbReference type="Pfam" id="PF13347">
    <property type="entry name" value="MFS_2"/>
    <property type="match status" value="1"/>
</dbReference>
<feature type="transmembrane region" description="Helical" evidence="1">
    <location>
        <begin position="176"/>
        <end position="197"/>
    </location>
</feature>
<dbReference type="InterPro" id="IPR039672">
    <property type="entry name" value="MFS_2"/>
</dbReference>
<keyword evidence="1" id="KW-0472">Membrane</keyword>
<dbReference type="EMBL" id="JACOOS010000024">
    <property type="protein sequence ID" value="MBC5678901.1"/>
    <property type="molecule type" value="Genomic_DNA"/>
</dbReference>
<keyword evidence="1" id="KW-0812">Transmembrane</keyword>
<organism evidence="2 3">
    <name type="scientific">Anaerostipes hominis</name>
    <name type="common">ex Liu et al. 2021</name>
    <dbReference type="NCBI Taxonomy" id="2763018"/>
    <lineage>
        <taxon>Bacteria</taxon>
        <taxon>Bacillati</taxon>
        <taxon>Bacillota</taxon>
        <taxon>Clostridia</taxon>
        <taxon>Lachnospirales</taxon>
        <taxon>Lachnospiraceae</taxon>
        <taxon>Anaerostipes</taxon>
    </lineage>
</organism>
<gene>
    <name evidence="2" type="ORF">H8S22_15375</name>
</gene>
<keyword evidence="1" id="KW-1133">Transmembrane helix</keyword>
<feature type="transmembrane region" description="Helical" evidence="1">
    <location>
        <begin position="21"/>
        <end position="46"/>
    </location>
</feature>
<dbReference type="InterPro" id="IPR036259">
    <property type="entry name" value="MFS_trans_sf"/>
</dbReference>
<proteinExistence type="predicted"/>
<sequence length="292" mass="31898">MGEEINTEKITTPNLTGSAKIAWAVITYITAGVLYSGISTPITSILPNLSSDADERIVLNSYRMTGGNVGYFLAVTFILPMVGILGRGNDRAGFTRAVAIFAVIGVILFLFAFTCLREENAQAEKSISIKKSIGAIKGNWPWVIIVGANLFYWLANTVRTSSLVYYFQYNLDRKDLVPVINGLSLIQVLGVVLIPFITKKFNKCTTMIFGLALTSTGHVIMGIAGPAIPLLVAGWLIACVGTGIAASSLMAIKFNFIWLPILMFLGGAVVMFFYHRHEANEMTIKMELAQRR</sequence>
<evidence type="ECO:0000256" key="1">
    <source>
        <dbReference type="SAM" id="Phobius"/>
    </source>
</evidence>
<evidence type="ECO:0000313" key="2">
    <source>
        <dbReference type="EMBL" id="MBC5678901.1"/>
    </source>
</evidence>
<feature type="transmembrane region" description="Helical" evidence="1">
    <location>
        <begin position="138"/>
        <end position="156"/>
    </location>
</feature>
<comment type="caution">
    <text evidence="2">The sequence shown here is derived from an EMBL/GenBank/DDBJ whole genome shotgun (WGS) entry which is preliminary data.</text>
</comment>
<feature type="transmembrane region" description="Helical" evidence="1">
    <location>
        <begin position="230"/>
        <end position="249"/>
    </location>
</feature>
<feature type="transmembrane region" description="Helical" evidence="1">
    <location>
        <begin position="97"/>
        <end position="117"/>
    </location>
</feature>
<dbReference type="Gene3D" id="1.20.1250.20">
    <property type="entry name" value="MFS general substrate transporter like domains"/>
    <property type="match status" value="1"/>
</dbReference>
<accession>A0ABR7FWR4</accession>
<dbReference type="PANTHER" id="PTHR11328">
    <property type="entry name" value="MAJOR FACILITATOR SUPERFAMILY DOMAIN-CONTAINING PROTEIN"/>
    <property type="match status" value="1"/>
</dbReference>
<dbReference type="Proteomes" id="UP000635828">
    <property type="component" value="Unassembled WGS sequence"/>
</dbReference>
<name>A0ABR7FWR4_9FIRM</name>
<keyword evidence="3" id="KW-1185">Reference proteome</keyword>
<dbReference type="SUPFAM" id="SSF103473">
    <property type="entry name" value="MFS general substrate transporter"/>
    <property type="match status" value="1"/>
</dbReference>
<dbReference type="PANTHER" id="PTHR11328:SF24">
    <property type="entry name" value="MAJOR FACILITATOR SUPERFAMILY (MFS) PROFILE DOMAIN-CONTAINING PROTEIN"/>
    <property type="match status" value="1"/>
</dbReference>
<feature type="transmembrane region" description="Helical" evidence="1">
    <location>
        <begin position="204"/>
        <end position="224"/>
    </location>
</feature>
<reference evidence="2 3" key="1">
    <citation type="submission" date="2020-08" db="EMBL/GenBank/DDBJ databases">
        <title>Genome public.</title>
        <authorList>
            <person name="Liu C."/>
            <person name="Sun Q."/>
        </authorList>
    </citation>
    <scope>NUCLEOTIDE SEQUENCE [LARGE SCALE GENOMIC DNA]</scope>
    <source>
        <strain evidence="2 3">NSJ-7</strain>
    </source>
</reference>
<feature type="transmembrane region" description="Helical" evidence="1">
    <location>
        <begin position="256"/>
        <end position="274"/>
    </location>
</feature>